<feature type="domain" description="N-acetyltransferase" evidence="1">
    <location>
        <begin position="100"/>
        <end position="232"/>
    </location>
</feature>
<dbReference type="SUPFAM" id="SSF55729">
    <property type="entry name" value="Acyl-CoA N-acyltransferases (Nat)"/>
    <property type="match status" value="1"/>
</dbReference>
<dbReference type="EMBL" id="JAUEDM010000001">
    <property type="protein sequence ID" value="KAK3329990.1"/>
    <property type="molecule type" value="Genomic_DNA"/>
</dbReference>
<dbReference type="InterPro" id="IPR052523">
    <property type="entry name" value="Trichothecene_AcTrans"/>
</dbReference>
<evidence type="ECO:0000313" key="2">
    <source>
        <dbReference type="EMBL" id="KAK3329990.1"/>
    </source>
</evidence>
<reference evidence="2" key="2">
    <citation type="submission" date="2023-06" db="EMBL/GenBank/DDBJ databases">
        <authorList>
            <consortium name="Lawrence Berkeley National Laboratory"/>
            <person name="Haridas S."/>
            <person name="Hensen N."/>
            <person name="Bonometti L."/>
            <person name="Westerberg I."/>
            <person name="Brannstrom I.O."/>
            <person name="Guillou S."/>
            <person name="Cros-Aarteil S."/>
            <person name="Calhoun S."/>
            <person name="Kuo A."/>
            <person name="Mondo S."/>
            <person name="Pangilinan J."/>
            <person name="Riley R."/>
            <person name="Labutti K."/>
            <person name="Andreopoulos B."/>
            <person name="Lipzen A."/>
            <person name="Chen C."/>
            <person name="Yanf M."/>
            <person name="Daum C."/>
            <person name="Ng V."/>
            <person name="Clum A."/>
            <person name="Steindorff A."/>
            <person name="Ohm R."/>
            <person name="Martin F."/>
            <person name="Silar P."/>
            <person name="Natvig D."/>
            <person name="Lalanne C."/>
            <person name="Gautier V."/>
            <person name="Ament-Velasquez S.L."/>
            <person name="Kruys A."/>
            <person name="Hutchinson M.I."/>
            <person name="Powell A.J."/>
            <person name="Barry K."/>
            <person name="Miller A.N."/>
            <person name="Grigoriev I.V."/>
            <person name="Debuchy R."/>
            <person name="Gladieux P."/>
            <person name="Thoren M.H."/>
            <person name="Johannesson H."/>
        </authorList>
    </citation>
    <scope>NUCLEOTIDE SEQUENCE</scope>
    <source>
        <strain evidence="2">CBS 118394</strain>
    </source>
</reference>
<dbReference type="InterPro" id="IPR016181">
    <property type="entry name" value="Acyl_CoA_acyltransferase"/>
</dbReference>
<evidence type="ECO:0000259" key="1">
    <source>
        <dbReference type="PROSITE" id="PS51186"/>
    </source>
</evidence>
<dbReference type="Proteomes" id="UP001283341">
    <property type="component" value="Unassembled WGS sequence"/>
</dbReference>
<dbReference type="PANTHER" id="PTHR42791">
    <property type="entry name" value="GNAT FAMILY ACETYLTRANSFERASE"/>
    <property type="match status" value="1"/>
</dbReference>
<dbReference type="CDD" id="cd04301">
    <property type="entry name" value="NAT_SF"/>
    <property type="match status" value="1"/>
</dbReference>
<proteinExistence type="predicted"/>
<dbReference type="GO" id="GO:0016747">
    <property type="term" value="F:acyltransferase activity, transferring groups other than amino-acyl groups"/>
    <property type="evidence" value="ECO:0007669"/>
    <property type="project" value="InterPro"/>
</dbReference>
<keyword evidence="3" id="KW-1185">Reference proteome</keyword>
<evidence type="ECO:0000313" key="3">
    <source>
        <dbReference type="Proteomes" id="UP001283341"/>
    </source>
</evidence>
<name>A0AAE0MF63_9PEZI</name>
<gene>
    <name evidence="2" type="ORF">B0H66DRAFT_542515</name>
</gene>
<dbReference type="Gene3D" id="3.40.630.30">
    <property type="match status" value="1"/>
</dbReference>
<dbReference type="PANTHER" id="PTHR42791:SF2">
    <property type="entry name" value="N-ACETYLTRANSFERASE DOMAIN-CONTAINING PROTEIN"/>
    <property type="match status" value="1"/>
</dbReference>
<comment type="caution">
    <text evidence="2">The sequence shown here is derived from an EMBL/GenBank/DDBJ whole genome shotgun (WGS) entry which is preliminary data.</text>
</comment>
<dbReference type="Pfam" id="PF13673">
    <property type="entry name" value="Acetyltransf_10"/>
    <property type="match status" value="1"/>
</dbReference>
<accession>A0AAE0MF63</accession>
<protein>
    <submittedName>
        <fullName evidence="2">Acyl-CoA N-acyltransferase</fullName>
    </submittedName>
</protein>
<sequence length="253" mass="28827">MPPQWKLAQCTVDDAPALGRNNMAAFWEEPMYSMRSKGKTCEFVIEQATKRSPMRLLVDRHKMRHQKAVDGDGAVVGYCRWGLPDTKTTTSENKPEWPEAQVPAVSAEQYKQFEELRDSAWWGGGEPDGKEELDDRLANIKQRILAERPYMILDYLAVHPDNKGKGIATALVESGIREAERMGIPIFVFAWKSARGIYARLGFREVDRLFEDATAMGGPIQYGAYFMVYDRHIRAFKWWKRLGFLVCLGSLGS</sequence>
<dbReference type="AlphaFoldDB" id="A0AAE0MF63"/>
<dbReference type="InterPro" id="IPR000182">
    <property type="entry name" value="GNAT_dom"/>
</dbReference>
<organism evidence="2 3">
    <name type="scientific">Apodospora peruviana</name>
    <dbReference type="NCBI Taxonomy" id="516989"/>
    <lineage>
        <taxon>Eukaryota</taxon>
        <taxon>Fungi</taxon>
        <taxon>Dikarya</taxon>
        <taxon>Ascomycota</taxon>
        <taxon>Pezizomycotina</taxon>
        <taxon>Sordariomycetes</taxon>
        <taxon>Sordariomycetidae</taxon>
        <taxon>Sordariales</taxon>
        <taxon>Lasiosphaeriaceae</taxon>
        <taxon>Apodospora</taxon>
    </lineage>
</organism>
<reference evidence="2" key="1">
    <citation type="journal article" date="2023" name="Mol. Phylogenet. Evol.">
        <title>Genome-scale phylogeny and comparative genomics of the fungal order Sordariales.</title>
        <authorList>
            <person name="Hensen N."/>
            <person name="Bonometti L."/>
            <person name="Westerberg I."/>
            <person name="Brannstrom I.O."/>
            <person name="Guillou S."/>
            <person name="Cros-Aarteil S."/>
            <person name="Calhoun S."/>
            <person name="Haridas S."/>
            <person name="Kuo A."/>
            <person name="Mondo S."/>
            <person name="Pangilinan J."/>
            <person name="Riley R."/>
            <person name="LaButti K."/>
            <person name="Andreopoulos B."/>
            <person name="Lipzen A."/>
            <person name="Chen C."/>
            <person name="Yan M."/>
            <person name="Daum C."/>
            <person name="Ng V."/>
            <person name="Clum A."/>
            <person name="Steindorff A."/>
            <person name="Ohm R.A."/>
            <person name="Martin F."/>
            <person name="Silar P."/>
            <person name="Natvig D.O."/>
            <person name="Lalanne C."/>
            <person name="Gautier V."/>
            <person name="Ament-Velasquez S.L."/>
            <person name="Kruys A."/>
            <person name="Hutchinson M.I."/>
            <person name="Powell A.J."/>
            <person name="Barry K."/>
            <person name="Miller A.N."/>
            <person name="Grigoriev I.V."/>
            <person name="Debuchy R."/>
            <person name="Gladieux P."/>
            <person name="Hiltunen Thoren M."/>
            <person name="Johannesson H."/>
        </authorList>
    </citation>
    <scope>NUCLEOTIDE SEQUENCE</scope>
    <source>
        <strain evidence="2">CBS 118394</strain>
    </source>
</reference>
<dbReference type="PROSITE" id="PS51186">
    <property type="entry name" value="GNAT"/>
    <property type="match status" value="1"/>
</dbReference>